<dbReference type="GO" id="GO:0042274">
    <property type="term" value="P:ribosomal small subunit biogenesis"/>
    <property type="evidence" value="ECO:0007669"/>
    <property type="project" value="UniProtKB-ARBA"/>
</dbReference>
<dbReference type="InterPro" id="IPR007109">
    <property type="entry name" value="Brix"/>
</dbReference>
<sequence>MSEFGRRQLARRRREYLYRKGQEHRLSQIQARKQRVKSFLEDDKELPGDMQKTAAKLVSSALWDDEGAARAAMMTGESGDTDIDDEYRHGGVEDPKIFLTTSHDPSSRLKMFAKEMKLIFPNCERMNRGNFNLKSLLSSAKTNGFTDVVILHETRGRPDQIVVSHLPNGPTAFFSLHDVKLRHDIPDTGTMSEAYPHLIFHNFVSKLGLRVQCILKYLFPVPKDDSQRVMMFVNHSDWILFRHYVEQRGDNGKNEGVIEVGPQFSMLCHKIILSTLDEEKSADVEHVLRPYENTAHKRLLMAPGLPFSDDEDEPAPNTEKSYDVAT</sequence>
<feature type="region of interest" description="Disordered" evidence="1">
    <location>
        <begin position="303"/>
        <end position="326"/>
    </location>
</feature>
<dbReference type="SUPFAM" id="SSF52954">
    <property type="entry name" value="Class II aaRS ABD-related"/>
    <property type="match status" value="1"/>
</dbReference>
<organism evidence="3">
    <name type="scientific">Hirondellea gigas</name>
    <dbReference type="NCBI Taxonomy" id="1518452"/>
    <lineage>
        <taxon>Eukaryota</taxon>
        <taxon>Metazoa</taxon>
        <taxon>Ecdysozoa</taxon>
        <taxon>Arthropoda</taxon>
        <taxon>Crustacea</taxon>
        <taxon>Multicrustacea</taxon>
        <taxon>Malacostraca</taxon>
        <taxon>Eumalacostraca</taxon>
        <taxon>Peracarida</taxon>
        <taxon>Amphipoda</taxon>
        <taxon>Amphilochidea</taxon>
        <taxon>Lysianassida</taxon>
        <taxon>Lysianassidira</taxon>
        <taxon>Lysianassoidea</taxon>
        <taxon>Lysianassidae</taxon>
        <taxon>Hirondellea</taxon>
    </lineage>
</organism>
<dbReference type="InterPro" id="IPR044281">
    <property type="entry name" value="IMP4/RPF1"/>
</dbReference>
<proteinExistence type="evidence at transcript level"/>
<dbReference type="GO" id="GO:0005654">
    <property type="term" value="C:nucleoplasm"/>
    <property type="evidence" value="ECO:0007669"/>
    <property type="project" value="UniProtKB-ARBA"/>
</dbReference>
<dbReference type="GO" id="GO:0034457">
    <property type="term" value="C:Mpp10 complex"/>
    <property type="evidence" value="ECO:0007669"/>
    <property type="project" value="UniProtKB-ARBA"/>
</dbReference>
<accession>A0A2P2I3G2</accession>
<keyword evidence="3" id="KW-0687">Ribonucleoprotein</keyword>
<dbReference type="GO" id="GO:0030515">
    <property type="term" value="F:snoRNA binding"/>
    <property type="evidence" value="ECO:0007669"/>
    <property type="project" value="TreeGrafter"/>
</dbReference>
<dbReference type="GO" id="GO:0006364">
    <property type="term" value="P:rRNA processing"/>
    <property type="evidence" value="ECO:0007669"/>
    <property type="project" value="InterPro"/>
</dbReference>
<dbReference type="Pfam" id="PF04427">
    <property type="entry name" value="Brix"/>
    <property type="match status" value="1"/>
</dbReference>
<name>A0A2P2I3G2_9CRUS</name>
<dbReference type="PANTHER" id="PTHR22734">
    <property type="entry name" value="U3 SMALL NUCLEOLAR RIBONUCLEOPROTEIN PROTEIN IMP4"/>
    <property type="match status" value="1"/>
</dbReference>
<dbReference type="GO" id="GO:0042134">
    <property type="term" value="F:rRNA primary transcript binding"/>
    <property type="evidence" value="ECO:0007669"/>
    <property type="project" value="InterPro"/>
</dbReference>
<dbReference type="EMBL" id="IACT01002376">
    <property type="protein sequence ID" value="LAC21660.1"/>
    <property type="molecule type" value="mRNA"/>
</dbReference>
<dbReference type="SMART" id="SM00879">
    <property type="entry name" value="Brix"/>
    <property type="match status" value="1"/>
</dbReference>
<dbReference type="GO" id="GO:0032040">
    <property type="term" value="C:small-subunit processome"/>
    <property type="evidence" value="ECO:0007669"/>
    <property type="project" value="TreeGrafter"/>
</dbReference>
<dbReference type="AlphaFoldDB" id="A0A2P2I3G2"/>
<protein>
    <submittedName>
        <fullName evidence="3">U3 small nucleolar ribonucleoprotein protein IMP4-like</fullName>
    </submittedName>
</protein>
<evidence type="ECO:0000313" key="3">
    <source>
        <dbReference type="EMBL" id="LAB68565.1"/>
    </source>
</evidence>
<dbReference type="EMBL" id="IACF01002932">
    <property type="protein sequence ID" value="LAB68565.1"/>
    <property type="molecule type" value="mRNA"/>
</dbReference>
<dbReference type="PROSITE" id="PS50833">
    <property type="entry name" value="BRIX"/>
    <property type="match status" value="1"/>
</dbReference>
<evidence type="ECO:0000256" key="1">
    <source>
        <dbReference type="SAM" id="MobiDB-lite"/>
    </source>
</evidence>
<evidence type="ECO:0000313" key="4">
    <source>
        <dbReference type="EMBL" id="LAC21660.1"/>
    </source>
</evidence>
<reference evidence="3" key="2">
    <citation type="journal article" date="2018" name="Biosci. Biotechnol. Biochem.">
        <title>Polysaccharide hydrolase of the hadal zone amphipods Hirondellea gigas.</title>
        <authorList>
            <person name="Kobayashi H."/>
            <person name="Nagahama T."/>
            <person name="Arai W."/>
            <person name="Sasagawa Y."/>
            <person name="Umeda M."/>
            <person name="Hayashi T."/>
            <person name="Nikaido I."/>
            <person name="Watanabe H."/>
            <person name="Oguri K."/>
            <person name="Kitazato H."/>
            <person name="Fujioka K."/>
            <person name="Kido Y."/>
            <person name="Takami H."/>
        </authorList>
    </citation>
    <scope>NUCLEOTIDE SEQUENCE</scope>
    <source>
        <tissue evidence="3">Whole body</tissue>
    </source>
</reference>
<reference evidence="4" key="1">
    <citation type="submission" date="2017-11" db="EMBL/GenBank/DDBJ databases">
        <title>The sensing device of the deep-sea amphipod.</title>
        <authorList>
            <person name="Kobayashi H."/>
            <person name="Nagahama T."/>
            <person name="Arai W."/>
            <person name="Sasagawa Y."/>
            <person name="Umeda M."/>
            <person name="Hayashi T."/>
            <person name="Nikaido I."/>
            <person name="Watanabe H."/>
            <person name="Oguri K."/>
            <person name="Kitazato H."/>
            <person name="Fujioka K."/>
            <person name="Kido Y."/>
            <person name="Takami H."/>
        </authorList>
    </citation>
    <scope>NUCLEOTIDE SEQUENCE</scope>
    <source>
        <tissue evidence="4">Whole body</tissue>
    </source>
</reference>
<dbReference type="Gene3D" id="3.40.50.10480">
    <property type="entry name" value="Probable brix-domain ribosomal biogenesis protein"/>
    <property type="match status" value="1"/>
</dbReference>
<evidence type="ECO:0000259" key="2">
    <source>
        <dbReference type="PROSITE" id="PS50833"/>
    </source>
</evidence>
<dbReference type="FunFam" id="3.40.50.10480:FF:000001">
    <property type="entry name" value="IMP4, U3 small nucleolar ribonucleoprotein"/>
    <property type="match status" value="1"/>
</dbReference>
<feature type="domain" description="Brix" evidence="2">
    <location>
        <begin position="95"/>
        <end position="277"/>
    </location>
</feature>
<dbReference type="PANTHER" id="PTHR22734:SF2">
    <property type="entry name" value="U3 SMALL NUCLEOLAR RIBONUCLEOPROTEIN PROTEIN IMP4"/>
    <property type="match status" value="1"/>
</dbReference>